<sequence>MKIGFPFVTGVCYSWLCTFAKHCDNDRCCGHVENHCEKNPAHVAALRQTVSGIHDTLQSGMLCFEVRGWLSPDPMLQQIRRCHLKRTTVVLQIFDLDEQM</sequence>
<accession>A0A7S4PIQ4</accession>
<dbReference type="AlphaFoldDB" id="A0A7S4PIQ4"/>
<proteinExistence type="predicted"/>
<organism evidence="1">
    <name type="scientific">Guillardia theta</name>
    <name type="common">Cryptophyte</name>
    <name type="synonym">Cryptomonas phi</name>
    <dbReference type="NCBI Taxonomy" id="55529"/>
    <lineage>
        <taxon>Eukaryota</taxon>
        <taxon>Cryptophyceae</taxon>
        <taxon>Pyrenomonadales</taxon>
        <taxon>Geminigeraceae</taxon>
        <taxon>Guillardia</taxon>
    </lineage>
</organism>
<gene>
    <name evidence="1" type="ORF">GTHE00462_LOCUS36130</name>
</gene>
<dbReference type="EMBL" id="HBKN01046256">
    <property type="protein sequence ID" value="CAE2335921.1"/>
    <property type="molecule type" value="Transcribed_RNA"/>
</dbReference>
<evidence type="ECO:0000313" key="1">
    <source>
        <dbReference type="EMBL" id="CAE2335921.1"/>
    </source>
</evidence>
<name>A0A7S4PIQ4_GUITH</name>
<protein>
    <submittedName>
        <fullName evidence="1">Uncharacterized protein</fullName>
    </submittedName>
</protein>
<reference evidence="1" key="1">
    <citation type="submission" date="2021-01" db="EMBL/GenBank/DDBJ databases">
        <authorList>
            <person name="Corre E."/>
            <person name="Pelletier E."/>
            <person name="Niang G."/>
            <person name="Scheremetjew M."/>
            <person name="Finn R."/>
            <person name="Kale V."/>
            <person name="Holt S."/>
            <person name="Cochrane G."/>
            <person name="Meng A."/>
            <person name="Brown T."/>
            <person name="Cohen L."/>
        </authorList>
    </citation>
    <scope>NUCLEOTIDE SEQUENCE</scope>
    <source>
        <strain evidence="1">CCMP 2712</strain>
    </source>
</reference>